<dbReference type="SMART" id="SM00335">
    <property type="entry name" value="ANX"/>
    <property type="match status" value="1"/>
</dbReference>
<dbReference type="Pfam" id="PF00191">
    <property type="entry name" value="Annexin"/>
    <property type="match status" value="1"/>
</dbReference>
<dbReference type="FunFam" id="1.10.220.10:FF:000001">
    <property type="entry name" value="Annexin"/>
    <property type="match status" value="1"/>
</dbReference>
<comment type="similarity">
    <text evidence="1">Belongs to the annexin family.</text>
</comment>
<organism evidence="4 5">
    <name type="scientific">Synaphobranchus kaupii</name>
    <name type="common">Kaup's arrowtooth eel</name>
    <dbReference type="NCBI Taxonomy" id="118154"/>
    <lineage>
        <taxon>Eukaryota</taxon>
        <taxon>Metazoa</taxon>
        <taxon>Chordata</taxon>
        <taxon>Craniata</taxon>
        <taxon>Vertebrata</taxon>
        <taxon>Euteleostomi</taxon>
        <taxon>Actinopterygii</taxon>
        <taxon>Neopterygii</taxon>
        <taxon>Teleostei</taxon>
        <taxon>Anguilliformes</taxon>
        <taxon>Synaphobranchidae</taxon>
        <taxon>Synaphobranchus</taxon>
    </lineage>
</organism>
<dbReference type="PANTHER" id="PTHR10502">
    <property type="entry name" value="ANNEXIN"/>
    <property type="match status" value="1"/>
</dbReference>
<dbReference type="GO" id="GO:0012506">
    <property type="term" value="C:vesicle membrane"/>
    <property type="evidence" value="ECO:0007669"/>
    <property type="project" value="TreeGrafter"/>
</dbReference>
<proteinExistence type="inferred from homology"/>
<dbReference type="GO" id="GO:0001786">
    <property type="term" value="F:phosphatidylserine binding"/>
    <property type="evidence" value="ECO:0007669"/>
    <property type="project" value="TreeGrafter"/>
</dbReference>
<evidence type="ECO:0008006" key="6">
    <source>
        <dbReference type="Google" id="ProtNLM"/>
    </source>
</evidence>
<evidence type="ECO:0000256" key="1">
    <source>
        <dbReference type="ARBA" id="ARBA00007831"/>
    </source>
</evidence>
<name>A0A9Q1EY03_SYNKA</name>
<evidence type="ECO:0000256" key="3">
    <source>
        <dbReference type="ARBA" id="ARBA00023216"/>
    </source>
</evidence>
<evidence type="ECO:0000313" key="4">
    <source>
        <dbReference type="EMBL" id="KAJ8347150.1"/>
    </source>
</evidence>
<dbReference type="PANTHER" id="PTHR10502:SF17">
    <property type="entry name" value="ANNEXIN A1"/>
    <property type="match status" value="1"/>
</dbReference>
<keyword evidence="3" id="KW-0041">Annexin</keyword>
<evidence type="ECO:0000313" key="5">
    <source>
        <dbReference type="Proteomes" id="UP001152622"/>
    </source>
</evidence>
<sequence>MTEALDFEMSGDIQNCLISIAKCAVNKAAYFAEKLHEAMEGYGTRTETLIRVLVSRSEKDLELVVKEYKKLYEKPLQQDILAESGGDLETALLALCGSDD</sequence>
<dbReference type="Proteomes" id="UP001152622">
    <property type="component" value="Chromosome 11"/>
</dbReference>
<dbReference type="InterPro" id="IPR018252">
    <property type="entry name" value="Annexin_repeat_CS"/>
</dbReference>
<dbReference type="InterPro" id="IPR018502">
    <property type="entry name" value="Annexin_repeat"/>
</dbReference>
<dbReference type="GO" id="GO:0005544">
    <property type="term" value="F:calcium-dependent phospholipid binding"/>
    <property type="evidence" value="ECO:0007669"/>
    <property type="project" value="InterPro"/>
</dbReference>
<comment type="caution">
    <text evidence="4">The sequence shown here is derived from an EMBL/GenBank/DDBJ whole genome shotgun (WGS) entry which is preliminary data.</text>
</comment>
<keyword evidence="2" id="KW-0677">Repeat</keyword>
<dbReference type="SUPFAM" id="SSF47874">
    <property type="entry name" value="Annexin"/>
    <property type="match status" value="1"/>
</dbReference>
<dbReference type="GO" id="GO:0007165">
    <property type="term" value="P:signal transduction"/>
    <property type="evidence" value="ECO:0007669"/>
    <property type="project" value="TreeGrafter"/>
</dbReference>
<dbReference type="GO" id="GO:0005509">
    <property type="term" value="F:calcium ion binding"/>
    <property type="evidence" value="ECO:0007669"/>
    <property type="project" value="InterPro"/>
</dbReference>
<dbReference type="EMBL" id="JAINUF010000011">
    <property type="protein sequence ID" value="KAJ8347150.1"/>
    <property type="molecule type" value="Genomic_DNA"/>
</dbReference>
<dbReference type="GO" id="GO:0005886">
    <property type="term" value="C:plasma membrane"/>
    <property type="evidence" value="ECO:0007669"/>
    <property type="project" value="TreeGrafter"/>
</dbReference>
<gene>
    <name evidence="4" type="ORF">SKAU_G00285510</name>
</gene>
<dbReference type="PROSITE" id="PS51897">
    <property type="entry name" value="ANNEXIN_2"/>
    <property type="match status" value="1"/>
</dbReference>
<dbReference type="Gene3D" id="1.10.220.10">
    <property type="entry name" value="Annexin"/>
    <property type="match status" value="1"/>
</dbReference>
<dbReference type="PROSITE" id="PS00223">
    <property type="entry name" value="ANNEXIN_1"/>
    <property type="match status" value="1"/>
</dbReference>
<dbReference type="GO" id="GO:0006909">
    <property type="term" value="P:phagocytosis"/>
    <property type="evidence" value="ECO:0007669"/>
    <property type="project" value="TreeGrafter"/>
</dbReference>
<accession>A0A9Q1EY03</accession>
<dbReference type="AlphaFoldDB" id="A0A9Q1EY03"/>
<dbReference type="InterPro" id="IPR037104">
    <property type="entry name" value="Annexin_sf"/>
</dbReference>
<dbReference type="OrthoDB" id="37886at2759"/>
<keyword evidence="5" id="KW-1185">Reference proteome</keyword>
<evidence type="ECO:0000256" key="2">
    <source>
        <dbReference type="ARBA" id="ARBA00022737"/>
    </source>
</evidence>
<dbReference type="GO" id="GO:0005737">
    <property type="term" value="C:cytoplasm"/>
    <property type="evidence" value="ECO:0007669"/>
    <property type="project" value="TreeGrafter"/>
</dbReference>
<dbReference type="GO" id="GO:0071385">
    <property type="term" value="P:cellular response to glucocorticoid stimulus"/>
    <property type="evidence" value="ECO:0007669"/>
    <property type="project" value="TreeGrafter"/>
</dbReference>
<reference evidence="4" key="1">
    <citation type="journal article" date="2023" name="Science">
        <title>Genome structures resolve the early diversification of teleost fishes.</title>
        <authorList>
            <person name="Parey E."/>
            <person name="Louis A."/>
            <person name="Montfort J."/>
            <person name="Bouchez O."/>
            <person name="Roques C."/>
            <person name="Iampietro C."/>
            <person name="Lluch J."/>
            <person name="Castinel A."/>
            <person name="Donnadieu C."/>
            <person name="Desvignes T."/>
            <person name="Floi Bucao C."/>
            <person name="Jouanno E."/>
            <person name="Wen M."/>
            <person name="Mejri S."/>
            <person name="Dirks R."/>
            <person name="Jansen H."/>
            <person name="Henkel C."/>
            <person name="Chen W.J."/>
            <person name="Zahm M."/>
            <person name="Cabau C."/>
            <person name="Klopp C."/>
            <person name="Thompson A.W."/>
            <person name="Robinson-Rechavi M."/>
            <person name="Braasch I."/>
            <person name="Lecointre G."/>
            <person name="Bobe J."/>
            <person name="Postlethwait J.H."/>
            <person name="Berthelot C."/>
            <person name="Roest Crollius H."/>
            <person name="Guiguen Y."/>
        </authorList>
    </citation>
    <scope>NUCLEOTIDE SEQUENCE</scope>
    <source>
        <strain evidence="4">WJC10195</strain>
    </source>
</reference>
<dbReference type="GO" id="GO:0005634">
    <property type="term" value="C:nucleus"/>
    <property type="evidence" value="ECO:0007669"/>
    <property type="project" value="TreeGrafter"/>
</dbReference>
<protein>
    <recommendedName>
        <fullName evidence="6">Annexin</fullName>
    </recommendedName>
</protein>